<dbReference type="SMART" id="SM00240">
    <property type="entry name" value="FHA"/>
    <property type="match status" value="1"/>
</dbReference>
<reference evidence="4" key="2">
    <citation type="submission" date="2025-08" db="UniProtKB">
        <authorList>
            <consortium name="RefSeq"/>
        </authorList>
    </citation>
    <scope>IDENTIFICATION</scope>
    <source>
        <tissue evidence="4">Leaf</tissue>
    </source>
</reference>
<dbReference type="InterPro" id="IPR008984">
    <property type="entry name" value="SMAD_FHA_dom_sf"/>
</dbReference>
<feature type="compositionally biased region" description="Basic residues" evidence="1">
    <location>
        <begin position="116"/>
        <end position="129"/>
    </location>
</feature>
<evidence type="ECO:0000259" key="2">
    <source>
        <dbReference type="PROSITE" id="PS50006"/>
    </source>
</evidence>
<reference evidence="3" key="1">
    <citation type="journal article" date="2014" name="Nat. Commun.">
        <title>The emerging biofuel crop Camelina sativa retains a highly undifferentiated hexaploid genome structure.</title>
        <authorList>
            <person name="Kagale S."/>
            <person name="Koh C."/>
            <person name="Nixon J."/>
            <person name="Bollina V."/>
            <person name="Clarke W.E."/>
            <person name="Tuteja R."/>
            <person name="Spillane C."/>
            <person name="Robinson S.J."/>
            <person name="Links M.G."/>
            <person name="Clarke C."/>
            <person name="Higgins E.E."/>
            <person name="Huebert T."/>
            <person name="Sharpe A.G."/>
            <person name="Parkin I.A."/>
        </authorList>
    </citation>
    <scope>NUCLEOTIDE SEQUENCE [LARGE SCALE GENOMIC DNA]</scope>
    <source>
        <strain evidence="3">cv. DH55</strain>
    </source>
</reference>
<feature type="domain" description="FHA" evidence="2">
    <location>
        <begin position="28"/>
        <end position="79"/>
    </location>
</feature>
<sequence length="366" mass="40902">MVRPSLRLAIIKGPREGDTLEYKPGSTIRIGRIVRGNEIAIKDAGISTKHLRIAESVSGTWVIEDLGSSNGTILNSNALDSETPIDLRDGDVIKLGEYTSIVVNFVIDDDDVQKEQKKKLPPRPRRNNKRQGNAGKRIRVSESNDFGDVSDEEKGFDVGNVNKPSSRVRKVRKIENSEKLGVSAGLEEVEDSIKVEIEDCAMGEEVLGSVIKKRVNSKAARSKNIGVVEKEETLKEKRITRSKKIDIVGDSYLELEMVLKRARKSCGKKKKTAEQKSFEGEEDTDVGVQGLRCPVEEDLKNERGTVVEVDFRKMTLGALFSFLEGHLSKEINQETESMIEPMRSKTQRVREFISEQRQVQAKACVC</sequence>
<accession>A0ABM0V314</accession>
<dbReference type="PANTHER" id="PTHR23308">
    <property type="entry name" value="NUCLEAR INHIBITOR OF PROTEIN PHOSPHATASE-1"/>
    <property type="match status" value="1"/>
</dbReference>
<dbReference type="GeneID" id="104732195"/>
<dbReference type="RefSeq" id="XP_010450031.1">
    <property type="nucleotide sequence ID" value="XM_010451729.1"/>
</dbReference>
<proteinExistence type="predicted"/>
<feature type="region of interest" description="Disordered" evidence="1">
    <location>
        <begin position="113"/>
        <end position="160"/>
    </location>
</feature>
<dbReference type="SUPFAM" id="SSF49879">
    <property type="entry name" value="SMAD/FHA domain"/>
    <property type="match status" value="1"/>
</dbReference>
<evidence type="ECO:0000256" key="1">
    <source>
        <dbReference type="SAM" id="MobiDB-lite"/>
    </source>
</evidence>
<keyword evidence="3" id="KW-1185">Reference proteome</keyword>
<evidence type="ECO:0000313" key="4">
    <source>
        <dbReference type="RefSeq" id="XP_010450031.1"/>
    </source>
</evidence>
<name>A0ABM0V314_CAMSA</name>
<dbReference type="PROSITE" id="PS50006">
    <property type="entry name" value="FHA_DOMAIN"/>
    <property type="match status" value="1"/>
</dbReference>
<dbReference type="Pfam" id="PF00498">
    <property type="entry name" value="FHA"/>
    <property type="match status" value="1"/>
</dbReference>
<dbReference type="InterPro" id="IPR050923">
    <property type="entry name" value="Cell_Proc_Reg/RNA_Proc"/>
</dbReference>
<evidence type="ECO:0000313" key="3">
    <source>
        <dbReference type="Proteomes" id="UP000694864"/>
    </source>
</evidence>
<organism evidence="3 4">
    <name type="scientific">Camelina sativa</name>
    <name type="common">False flax</name>
    <name type="synonym">Myagrum sativum</name>
    <dbReference type="NCBI Taxonomy" id="90675"/>
    <lineage>
        <taxon>Eukaryota</taxon>
        <taxon>Viridiplantae</taxon>
        <taxon>Streptophyta</taxon>
        <taxon>Embryophyta</taxon>
        <taxon>Tracheophyta</taxon>
        <taxon>Spermatophyta</taxon>
        <taxon>Magnoliopsida</taxon>
        <taxon>eudicotyledons</taxon>
        <taxon>Gunneridae</taxon>
        <taxon>Pentapetalae</taxon>
        <taxon>rosids</taxon>
        <taxon>malvids</taxon>
        <taxon>Brassicales</taxon>
        <taxon>Brassicaceae</taxon>
        <taxon>Camelineae</taxon>
        <taxon>Camelina</taxon>
    </lineage>
</organism>
<dbReference type="Gene3D" id="2.60.200.20">
    <property type="match status" value="1"/>
</dbReference>
<dbReference type="InterPro" id="IPR000253">
    <property type="entry name" value="FHA_dom"/>
</dbReference>
<gene>
    <name evidence="4" type="primary">LOC104732195</name>
</gene>
<protein>
    <submittedName>
        <fullName evidence="4">FHA domain-containing protein At4g14490-like</fullName>
    </submittedName>
</protein>
<dbReference type="Proteomes" id="UP000694864">
    <property type="component" value="Chromosome 12"/>
</dbReference>